<evidence type="ECO:0000313" key="2">
    <source>
        <dbReference type="EMBL" id="QHU20025.1"/>
    </source>
</evidence>
<dbReference type="PANTHER" id="PTHR36973">
    <property type="entry name" value="SLL1456 PROTEIN-RELATED"/>
    <property type="match status" value="1"/>
</dbReference>
<dbReference type="PANTHER" id="PTHR36973:SF4">
    <property type="entry name" value="NODULATION PROTEIN"/>
    <property type="match status" value="1"/>
</dbReference>
<organism evidence="2">
    <name type="scientific">viral metagenome</name>
    <dbReference type="NCBI Taxonomy" id="1070528"/>
    <lineage>
        <taxon>unclassified sequences</taxon>
        <taxon>metagenomes</taxon>
        <taxon>organismal metagenomes</taxon>
    </lineage>
</organism>
<dbReference type="AlphaFoldDB" id="A0A6C0KPU1"/>
<dbReference type="InterPro" id="IPR053188">
    <property type="entry name" value="FkbM_Methyltransferase"/>
</dbReference>
<dbReference type="InterPro" id="IPR029063">
    <property type="entry name" value="SAM-dependent_MTases_sf"/>
</dbReference>
<proteinExistence type="predicted"/>
<dbReference type="GO" id="GO:0008171">
    <property type="term" value="F:O-methyltransferase activity"/>
    <property type="evidence" value="ECO:0007669"/>
    <property type="project" value="TreeGrafter"/>
</dbReference>
<dbReference type="InterPro" id="IPR006342">
    <property type="entry name" value="FkbM_mtfrase"/>
</dbReference>
<evidence type="ECO:0000259" key="1">
    <source>
        <dbReference type="Pfam" id="PF05050"/>
    </source>
</evidence>
<reference evidence="2" key="1">
    <citation type="journal article" date="2020" name="Nature">
        <title>Giant virus diversity and host interactions through global metagenomics.</title>
        <authorList>
            <person name="Schulz F."/>
            <person name="Roux S."/>
            <person name="Paez-Espino D."/>
            <person name="Jungbluth S."/>
            <person name="Walsh D.A."/>
            <person name="Denef V.J."/>
            <person name="McMahon K.D."/>
            <person name="Konstantinidis K.T."/>
            <person name="Eloe-Fadrosh E.A."/>
            <person name="Kyrpides N.C."/>
            <person name="Woyke T."/>
        </authorList>
    </citation>
    <scope>NUCLEOTIDE SEQUENCE</scope>
    <source>
        <strain evidence="2">GVMAG-S-3300013014-136</strain>
    </source>
</reference>
<dbReference type="Gene3D" id="3.40.50.150">
    <property type="entry name" value="Vaccinia Virus protein VP39"/>
    <property type="match status" value="1"/>
</dbReference>
<protein>
    <recommendedName>
        <fullName evidence="1">Methyltransferase FkbM domain-containing protein</fullName>
    </recommendedName>
</protein>
<feature type="domain" description="Methyltransferase FkbM" evidence="1">
    <location>
        <begin position="25"/>
        <end position="185"/>
    </location>
</feature>
<sequence length="207" mass="23429">MLISFENIVSFLNAKNIKVSGVFHVGAHECEELNAYVANGVKEDAILWVEGNTEIFNRIKSQVKNVINEMVDETTGKELPFYITNNGQSSSILSLGTHMKHHPDVFVVETKKCYTKTIKDIGADYNIDFKMFNFWNFDIQGAELRALKGAGKLLENVQALYVEVNTEKVYVDCPLVEEIDAYVETFGLKRVMTNLTSWGWGDALYVK</sequence>
<name>A0A6C0KPU1_9ZZZZ</name>
<accession>A0A6C0KPU1</accession>
<dbReference type="Pfam" id="PF05050">
    <property type="entry name" value="Methyltransf_21"/>
    <property type="match status" value="1"/>
</dbReference>
<dbReference type="EMBL" id="MN740961">
    <property type="protein sequence ID" value="QHU20025.1"/>
    <property type="molecule type" value="Genomic_DNA"/>
</dbReference>
<dbReference type="SUPFAM" id="SSF53335">
    <property type="entry name" value="S-adenosyl-L-methionine-dependent methyltransferases"/>
    <property type="match status" value="1"/>
</dbReference>